<evidence type="ECO:0000313" key="9">
    <source>
        <dbReference type="EMBL" id="AMJ79357.1"/>
    </source>
</evidence>
<reference evidence="9 10" key="1">
    <citation type="submission" date="2015-12" db="EMBL/GenBank/DDBJ databases">
        <title>Intraspecies pangenome expansion in the marine bacterium Alteromonas.</title>
        <authorList>
            <person name="Lopez-Perez M."/>
            <person name="Rodriguez-Valera F."/>
        </authorList>
    </citation>
    <scope>NUCLEOTIDE SEQUENCE [LARGE SCALE GENOMIC DNA]</scope>
    <source>
        <strain evidence="9 10">UM8</strain>
    </source>
</reference>
<dbReference type="SUPFAM" id="SSF56645">
    <property type="entry name" value="Acyl-CoA dehydrogenase NM domain-like"/>
    <property type="match status" value="1"/>
</dbReference>
<keyword evidence="3 4" id="KW-0274">FAD</keyword>
<proteinExistence type="inferred from homology"/>
<keyword evidence="4" id="KW-0560">Oxidoreductase</keyword>
<evidence type="ECO:0000259" key="7">
    <source>
        <dbReference type="Pfam" id="PF02770"/>
    </source>
</evidence>
<evidence type="ECO:0000259" key="8">
    <source>
        <dbReference type="Pfam" id="PF18158"/>
    </source>
</evidence>
<feature type="domain" description="Acyl-CoA oxidase/dehydrogenase middle" evidence="7">
    <location>
        <begin position="187"/>
        <end position="280"/>
    </location>
</feature>
<dbReference type="InterPro" id="IPR041504">
    <property type="entry name" value="AidB_N"/>
</dbReference>
<dbReference type="Gene3D" id="1.20.140.10">
    <property type="entry name" value="Butyryl-CoA Dehydrogenase, subunit A, domain 3"/>
    <property type="match status" value="1"/>
</dbReference>
<evidence type="ECO:0000256" key="5">
    <source>
        <dbReference type="SAM" id="MobiDB-lite"/>
    </source>
</evidence>
<evidence type="ECO:0000313" key="10">
    <source>
        <dbReference type="Proteomes" id="UP000061468"/>
    </source>
</evidence>
<dbReference type="SUPFAM" id="SSF47203">
    <property type="entry name" value="Acyl-CoA dehydrogenase C-terminal domain-like"/>
    <property type="match status" value="1"/>
</dbReference>
<dbReference type="InterPro" id="IPR006091">
    <property type="entry name" value="Acyl-CoA_Oxase/DH_mid-dom"/>
</dbReference>
<dbReference type="Proteomes" id="UP000061468">
    <property type="component" value="Chromosome"/>
</dbReference>
<feature type="region of interest" description="Disordered" evidence="5">
    <location>
        <begin position="181"/>
        <end position="207"/>
    </location>
</feature>
<dbReference type="PANTHER" id="PTHR42707:SF3">
    <property type="entry name" value="ACYL-COA DEHYDROGENASE AIDB-RELATED"/>
    <property type="match status" value="1"/>
</dbReference>
<comment type="cofactor">
    <cofactor evidence="4">
        <name>FAD</name>
        <dbReference type="ChEBI" id="CHEBI:57692"/>
    </cofactor>
</comment>
<dbReference type="Gene3D" id="2.40.110.20">
    <property type="match status" value="1"/>
</dbReference>
<dbReference type="NCBIfam" id="NF008594">
    <property type="entry name" value="PRK11561.1"/>
    <property type="match status" value="1"/>
</dbReference>
<name>A0AAC9ADL8_9ALTE</name>
<comment type="similarity">
    <text evidence="1 4">Belongs to the acyl-CoA dehydrogenase family.</text>
</comment>
<dbReference type="GO" id="GO:0003995">
    <property type="term" value="F:acyl-CoA dehydrogenase activity"/>
    <property type="evidence" value="ECO:0007669"/>
    <property type="project" value="TreeGrafter"/>
</dbReference>
<dbReference type="AlphaFoldDB" id="A0AAC9ADL8"/>
<dbReference type="Gene3D" id="6.10.250.600">
    <property type="match status" value="1"/>
</dbReference>
<dbReference type="Pfam" id="PF00441">
    <property type="entry name" value="Acyl-CoA_dh_1"/>
    <property type="match status" value="1"/>
</dbReference>
<dbReference type="PANTHER" id="PTHR42707">
    <property type="entry name" value="ACYL-COA DEHYDROGENASE"/>
    <property type="match status" value="1"/>
</dbReference>
<protein>
    <submittedName>
        <fullName evidence="9">DNA alkylation response protein</fullName>
    </submittedName>
</protein>
<dbReference type="InterPro" id="IPR036250">
    <property type="entry name" value="AcylCo_DH-like_C"/>
</dbReference>
<keyword evidence="2 4" id="KW-0285">Flavoprotein</keyword>
<dbReference type="InterPro" id="IPR009075">
    <property type="entry name" value="AcylCo_DH/oxidase_C"/>
</dbReference>
<evidence type="ECO:0000256" key="2">
    <source>
        <dbReference type="ARBA" id="ARBA00022630"/>
    </source>
</evidence>
<organism evidence="9 10">
    <name type="scientific">Alteromonas mediterranea</name>
    <dbReference type="NCBI Taxonomy" id="314275"/>
    <lineage>
        <taxon>Bacteria</taxon>
        <taxon>Pseudomonadati</taxon>
        <taxon>Pseudomonadota</taxon>
        <taxon>Gammaproteobacteria</taxon>
        <taxon>Alteromonadales</taxon>
        <taxon>Alteromonadaceae</taxon>
        <taxon>Alteromonas/Salinimonas group</taxon>
        <taxon>Alteromonas</taxon>
    </lineage>
</organism>
<sequence length="560" mass="62555">MTSLNRFDTHTVDNQPSILNSYNLWRDDKLLKTYVTQQLPEKQHWNAELLGCFGALAGNELMEHGELANKNKPELRTFDRYGRRIDHVDFHPSYHALMQRAMKHNVHNYSWQNEQQDGSHTLRAVLMYMHYQAESGTSCPLTMTHAAVPAMRYGKSLPSYWLDKLINGVYDPRSLPASQKNGVTIGMGMTEKQGGSDVRRNTTTATKQRDGSYSIVGHKFFFSAPMCDAHLILAQAEGGLSCFLLPRILENGELNNVRIQRLKDKLGDWSNASSEVEFQEATAYLIGEEGRGVTVIIDMVSLTRLDCMIGSSALMRQSLVHALHHVSHRDAFGKTLVNQPLMQNVLTDLTIECAAATALTMRVAKAVDNASRNSYEAALARLATAIGKYWICKRTPMFVNEAQECLGGIGYVEENPMPRYYRQAPLNSIWEGSGNVQCLDVLRALAKEPNVKEALFNELKTQTGKNKHYDIHLSKLLDELSNTQNMETRSRYLTEQMALALQACTLLATCTFLAKGNVHIDIAHTFCESRLGNACGFALGTLPDTTPFEKIIALGQVSSS</sequence>
<dbReference type="RefSeq" id="WP_015067709.1">
    <property type="nucleotide sequence ID" value="NZ_CP013928.1"/>
</dbReference>
<dbReference type="EMBL" id="CP013928">
    <property type="protein sequence ID" value="AMJ79357.1"/>
    <property type="molecule type" value="Genomic_DNA"/>
</dbReference>
<dbReference type="InterPro" id="IPR009100">
    <property type="entry name" value="AcylCoA_DH/oxidase_NM_dom_sf"/>
</dbReference>
<dbReference type="Pfam" id="PF18158">
    <property type="entry name" value="AidB_N"/>
    <property type="match status" value="1"/>
</dbReference>
<accession>A0AAC9ADL8</accession>
<gene>
    <name evidence="9" type="ORF">AV942_14190</name>
</gene>
<dbReference type="Pfam" id="PF02770">
    <property type="entry name" value="Acyl-CoA_dh_M"/>
    <property type="match status" value="1"/>
</dbReference>
<feature type="domain" description="Adaptive response protein AidB N-terminal" evidence="8">
    <location>
        <begin position="14"/>
        <end position="172"/>
    </location>
</feature>
<evidence type="ECO:0000259" key="6">
    <source>
        <dbReference type="Pfam" id="PF00441"/>
    </source>
</evidence>
<evidence type="ECO:0000256" key="3">
    <source>
        <dbReference type="ARBA" id="ARBA00022827"/>
    </source>
</evidence>
<evidence type="ECO:0000256" key="4">
    <source>
        <dbReference type="RuleBase" id="RU362125"/>
    </source>
</evidence>
<feature type="domain" description="Acyl-CoA dehydrogenase/oxidase C-terminal" evidence="6">
    <location>
        <begin position="290"/>
        <end position="445"/>
    </location>
</feature>
<dbReference type="InterPro" id="IPR052904">
    <property type="entry name" value="Acyl-CoA_dehydrogenase-like"/>
</dbReference>
<evidence type="ECO:0000256" key="1">
    <source>
        <dbReference type="ARBA" id="ARBA00009347"/>
    </source>
</evidence>